<dbReference type="EMBL" id="JAPEIS010000007">
    <property type="protein sequence ID" value="KAJ8064688.1"/>
    <property type="molecule type" value="Genomic_DNA"/>
</dbReference>
<dbReference type="Proteomes" id="UP001152300">
    <property type="component" value="Unassembled WGS sequence"/>
</dbReference>
<protein>
    <submittedName>
        <fullName evidence="1">Uncharacterized protein</fullName>
    </submittedName>
</protein>
<organism evidence="1 2">
    <name type="scientific">Sclerotinia nivalis</name>
    <dbReference type="NCBI Taxonomy" id="352851"/>
    <lineage>
        <taxon>Eukaryota</taxon>
        <taxon>Fungi</taxon>
        <taxon>Dikarya</taxon>
        <taxon>Ascomycota</taxon>
        <taxon>Pezizomycotina</taxon>
        <taxon>Leotiomycetes</taxon>
        <taxon>Helotiales</taxon>
        <taxon>Sclerotiniaceae</taxon>
        <taxon>Sclerotinia</taxon>
    </lineage>
</organism>
<reference evidence="1" key="1">
    <citation type="submission" date="2022-11" db="EMBL/GenBank/DDBJ databases">
        <title>Genome Resource of Sclerotinia nivalis Strain SnTB1, a Plant Pathogen Isolated from American Ginseng.</title>
        <authorList>
            <person name="Fan S."/>
        </authorList>
    </citation>
    <scope>NUCLEOTIDE SEQUENCE</scope>
    <source>
        <strain evidence="1">SnTB1</strain>
    </source>
</reference>
<dbReference type="AlphaFoldDB" id="A0A9X0ALU4"/>
<comment type="caution">
    <text evidence="1">The sequence shown here is derived from an EMBL/GenBank/DDBJ whole genome shotgun (WGS) entry which is preliminary data.</text>
</comment>
<gene>
    <name evidence="1" type="ORF">OCU04_007009</name>
</gene>
<sequence>MTPTQESFCLPERYVVFRATLALEWVSTMTKVQSSLGQIHEHDRRNHPNSLMLRFPPPWVSLMCLIHDKTSNCYQFCGKPASHHLGYSQLAKSTAPVHGKNFRYDLLSF</sequence>
<proteinExistence type="predicted"/>
<evidence type="ECO:0000313" key="2">
    <source>
        <dbReference type="Proteomes" id="UP001152300"/>
    </source>
</evidence>
<accession>A0A9X0ALU4</accession>
<name>A0A9X0ALU4_9HELO</name>
<keyword evidence="2" id="KW-1185">Reference proteome</keyword>
<evidence type="ECO:0000313" key="1">
    <source>
        <dbReference type="EMBL" id="KAJ8064688.1"/>
    </source>
</evidence>